<protein>
    <submittedName>
        <fullName evidence="1">Uncharacterized protein</fullName>
    </submittedName>
</protein>
<dbReference type="EMBL" id="CAJNOK010012226">
    <property type="protein sequence ID" value="CAF1158861.1"/>
    <property type="molecule type" value="Genomic_DNA"/>
</dbReference>
<comment type="caution">
    <text evidence="1">The sequence shown here is derived from an EMBL/GenBank/DDBJ whole genome shotgun (WGS) entry which is preliminary data.</text>
</comment>
<dbReference type="AlphaFoldDB" id="A0A8S2EJA4"/>
<name>A0A8S2EJA4_9BILA</name>
<dbReference type="Gene3D" id="3.40.220.10">
    <property type="entry name" value="Leucine Aminopeptidase, subunit E, domain 1"/>
    <property type="match status" value="1"/>
</dbReference>
<dbReference type="Proteomes" id="UP000677228">
    <property type="component" value="Unassembled WGS sequence"/>
</dbReference>
<gene>
    <name evidence="1" type="ORF">OVA965_LOCUS21987</name>
    <name evidence="2" type="ORF">TMI583_LOCUS22698</name>
</gene>
<proteinExistence type="predicted"/>
<organism evidence="1 3">
    <name type="scientific">Didymodactylos carnosus</name>
    <dbReference type="NCBI Taxonomy" id="1234261"/>
    <lineage>
        <taxon>Eukaryota</taxon>
        <taxon>Metazoa</taxon>
        <taxon>Spiralia</taxon>
        <taxon>Gnathifera</taxon>
        <taxon>Rotifera</taxon>
        <taxon>Eurotatoria</taxon>
        <taxon>Bdelloidea</taxon>
        <taxon>Philodinida</taxon>
        <taxon>Philodinidae</taxon>
        <taxon>Didymodactylos</taxon>
    </lineage>
</organism>
<dbReference type="Proteomes" id="UP000682733">
    <property type="component" value="Unassembled WGS sequence"/>
</dbReference>
<dbReference type="SUPFAM" id="SSF52949">
    <property type="entry name" value="Macro domain-like"/>
    <property type="match status" value="1"/>
</dbReference>
<reference evidence="1" key="1">
    <citation type="submission" date="2021-02" db="EMBL/GenBank/DDBJ databases">
        <authorList>
            <person name="Nowell W R."/>
        </authorList>
    </citation>
    <scope>NUCLEOTIDE SEQUENCE</scope>
</reference>
<evidence type="ECO:0000313" key="3">
    <source>
        <dbReference type="Proteomes" id="UP000677228"/>
    </source>
</evidence>
<dbReference type="EMBL" id="CAJOBA010033747">
    <property type="protein sequence ID" value="CAF3970428.1"/>
    <property type="molecule type" value="Genomic_DNA"/>
</dbReference>
<sequence length="126" mass="14226">QIEVTQSNVKNFRSSTALASSLPYPNDRKFQIQETHSSIDVVLDDLSQVSSLATLVHFCLDTAQERNIKSIVFPCIGIDAMIWDSSLVPKAMIDAASERLHKYKMNVIYAICKKPQDKYPETDPCY</sequence>
<dbReference type="InterPro" id="IPR043472">
    <property type="entry name" value="Macro_dom-like"/>
</dbReference>
<accession>A0A8S2EJA4</accession>
<evidence type="ECO:0000313" key="1">
    <source>
        <dbReference type="EMBL" id="CAF1158861.1"/>
    </source>
</evidence>
<feature type="non-terminal residue" evidence="1">
    <location>
        <position position="1"/>
    </location>
</feature>
<evidence type="ECO:0000313" key="2">
    <source>
        <dbReference type="EMBL" id="CAF3970428.1"/>
    </source>
</evidence>